<dbReference type="InterPro" id="IPR050771">
    <property type="entry name" value="Alpha-ketoacid_DH_E1_comp"/>
</dbReference>
<organism evidence="13 14">
    <name type="scientific">Salicibibacter kimchii</name>
    <dbReference type="NCBI Taxonomy" id="2099786"/>
    <lineage>
        <taxon>Bacteria</taxon>
        <taxon>Bacillati</taxon>
        <taxon>Bacillota</taxon>
        <taxon>Bacilli</taxon>
        <taxon>Bacillales</taxon>
        <taxon>Bacillaceae</taxon>
        <taxon>Salicibibacter</taxon>
    </lineage>
</organism>
<evidence type="ECO:0000259" key="12">
    <source>
        <dbReference type="Pfam" id="PF00676"/>
    </source>
</evidence>
<dbReference type="Pfam" id="PF00676">
    <property type="entry name" value="E1_dh"/>
    <property type="match status" value="1"/>
</dbReference>
<evidence type="ECO:0000313" key="14">
    <source>
        <dbReference type="Proteomes" id="UP000252100"/>
    </source>
</evidence>
<evidence type="ECO:0000256" key="3">
    <source>
        <dbReference type="ARBA" id="ARBA00012281"/>
    </source>
</evidence>
<evidence type="ECO:0000256" key="4">
    <source>
        <dbReference type="ARBA" id="ARBA00014159"/>
    </source>
</evidence>
<dbReference type="InterPro" id="IPR017596">
    <property type="entry name" value="PdhA/BkdA"/>
</dbReference>
<evidence type="ECO:0000256" key="11">
    <source>
        <dbReference type="SAM" id="MobiDB-lite"/>
    </source>
</evidence>
<evidence type="ECO:0000256" key="7">
    <source>
        <dbReference type="ARBA" id="ARBA00023317"/>
    </source>
</evidence>
<comment type="cofactor">
    <cofactor evidence="1 10">
        <name>thiamine diphosphate</name>
        <dbReference type="ChEBI" id="CHEBI:58937"/>
    </cofactor>
</comment>
<dbReference type="PANTHER" id="PTHR43380:SF1">
    <property type="entry name" value="2-OXOISOVALERATE DEHYDROGENASE SUBUNIT ALPHA, MITOCHONDRIAL"/>
    <property type="match status" value="1"/>
</dbReference>
<evidence type="ECO:0000256" key="10">
    <source>
        <dbReference type="RuleBase" id="RU366007"/>
    </source>
</evidence>
<name>A0A345BWK8_9BACI</name>
<dbReference type="InterPro" id="IPR001017">
    <property type="entry name" value="DH_E1"/>
</dbReference>
<evidence type="ECO:0000256" key="8">
    <source>
        <dbReference type="ARBA" id="ARBA00025211"/>
    </source>
</evidence>
<feature type="compositionally biased region" description="Basic and acidic residues" evidence="11">
    <location>
        <begin position="259"/>
        <end position="276"/>
    </location>
</feature>
<evidence type="ECO:0000256" key="5">
    <source>
        <dbReference type="ARBA" id="ARBA00023002"/>
    </source>
</evidence>
<evidence type="ECO:0000256" key="9">
    <source>
        <dbReference type="ARBA" id="ARBA00051231"/>
    </source>
</evidence>
<keyword evidence="5 10" id="KW-0560">Oxidoreductase</keyword>
<keyword evidence="14" id="KW-1185">Reference proteome</keyword>
<dbReference type="NCBIfam" id="TIGR03181">
    <property type="entry name" value="PDH_E1_alph_x"/>
    <property type="match status" value="1"/>
</dbReference>
<dbReference type="InterPro" id="IPR029061">
    <property type="entry name" value="THDP-binding"/>
</dbReference>
<dbReference type="EMBL" id="CP031092">
    <property type="protein sequence ID" value="AXF55339.1"/>
    <property type="molecule type" value="Genomic_DNA"/>
</dbReference>
<feature type="domain" description="Dehydrogenase E1 component" evidence="12">
    <location>
        <begin position="38"/>
        <end position="322"/>
    </location>
</feature>
<dbReference type="Proteomes" id="UP000252100">
    <property type="component" value="Chromosome"/>
</dbReference>
<dbReference type="GO" id="GO:0004739">
    <property type="term" value="F:pyruvate dehydrogenase (acetyl-transferring) activity"/>
    <property type="evidence" value="ECO:0007669"/>
    <property type="project" value="UniProtKB-UniRule"/>
</dbReference>
<comment type="function">
    <text evidence="8 10">The pyruvate dehydrogenase complex catalyzes the overall conversion of pyruvate to acetyl-CoA and CO(2). It contains multiple copies of three enzymatic components: pyruvate dehydrogenase (E1), dihydrolipoamide acetyltransferase (E2) and lipoamide dehydrogenase (E3).</text>
</comment>
<dbReference type="AlphaFoldDB" id="A0A345BWK8"/>
<dbReference type="PANTHER" id="PTHR43380">
    <property type="entry name" value="2-OXOISOVALERATE DEHYDROGENASE SUBUNIT ALPHA, MITOCHONDRIAL"/>
    <property type="match status" value="1"/>
</dbReference>
<dbReference type="KEGG" id="rue:DT065_04420"/>
<feature type="region of interest" description="Disordered" evidence="11">
    <location>
        <begin position="251"/>
        <end position="276"/>
    </location>
</feature>
<proteinExistence type="predicted"/>
<evidence type="ECO:0000256" key="1">
    <source>
        <dbReference type="ARBA" id="ARBA00001964"/>
    </source>
</evidence>
<dbReference type="CDD" id="cd02000">
    <property type="entry name" value="TPP_E1_PDC_ADC_BCADC"/>
    <property type="match status" value="1"/>
</dbReference>
<keyword evidence="6 10" id="KW-0786">Thiamine pyrophosphate</keyword>
<comment type="catalytic activity">
    <reaction evidence="9 10">
        <text>N(6)-[(R)-lipoyl]-L-lysyl-[protein] + pyruvate + H(+) = N(6)-[(R)-S(8)-acetyldihydrolipoyl]-L-lysyl-[protein] + CO2</text>
        <dbReference type="Rhea" id="RHEA:19189"/>
        <dbReference type="Rhea" id="RHEA-COMP:10474"/>
        <dbReference type="Rhea" id="RHEA-COMP:10478"/>
        <dbReference type="ChEBI" id="CHEBI:15361"/>
        <dbReference type="ChEBI" id="CHEBI:15378"/>
        <dbReference type="ChEBI" id="CHEBI:16526"/>
        <dbReference type="ChEBI" id="CHEBI:83099"/>
        <dbReference type="ChEBI" id="CHEBI:83111"/>
        <dbReference type="EC" id="1.2.4.1"/>
    </reaction>
</comment>
<comment type="subunit">
    <text evidence="2 10">Heterodimer of an alpha and a beta chain.</text>
</comment>
<reference evidence="13 14" key="1">
    <citation type="journal article" date="2018" name="J. Microbiol.">
        <title>Salicibibacter kimchii gen. nov., sp. nov., a moderately halophilic and alkalitolerant bacterium in the family Bacillaceae, isolated from kimchi.</title>
        <authorList>
            <person name="Jang J.Y."/>
            <person name="Oh Y.J."/>
            <person name="Lim S.K."/>
            <person name="Park H.K."/>
            <person name="Lee C."/>
            <person name="Kim J.Y."/>
            <person name="Lee M.A."/>
            <person name="Choi H.J."/>
        </authorList>
    </citation>
    <scope>NUCLEOTIDE SEQUENCE [LARGE SCALE GENOMIC DNA]</scope>
    <source>
        <strain evidence="13 14">NKC1-1</strain>
    </source>
</reference>
<accession>A0A345BWK8</accession>
<dbReference type="OrthoDB" id="9766715at2"/>
<dbReference type="GO" id="GO:0009083">
    <property type="term" value="P:branched-chain amino acid catabolic process"/>
    <property type="evidence" value="ECO:0007669"/>
    <property type="project" value="TreeGrafter"/>
</dbReference>
<keyword evidence="7 10" id="KW-0670">Pyruvate</keyword>
<dbReference type="SUPFAM" id="SSF52518">
    <property type="entry name" value="Thiamin diphosphate-binding fold (THDP-binding)"/>
    <property type="match status" value="1"/>
</dbReference>
<dbReference type="Gene3D" id="3.40.50.970">
    <property type="match status" value="1"/>
</dbReference>
<evidence type="ECO:0000313" key="13">
    <source>
        <dbReference type="EMBL" id="AXF55339.1"/>
    </source>
</evidence>
<evidence type="ECO:0000256" key="2">
    <source>
        <dbReference type="ARBA" id="ARBA00011870"/>
    </source>
</evidence>
<protein>
    <recommendedName>
        <fullName evidence="4 10">Pyruvate dehydrogenase E1 component subunit alpha</fullName>
        <ecNumber evidence="3 10">1.2.4.1</ecNumber>
    </recommendedName>
</protein>
<evidence type="ECO:0000256" key="6">
    <source>
        <dbReference type="ARBA" id="ARBA00023052"/>
    </source>
</evidence>
<gene>
    <name evidence="13" type="primary">pdhA</name>
    <name evidence="13" type="ORF">DT065_04420</name>
</gene>
<dbReference type="RefSeq" id="WP_114371239.1">
    <property type="nucleotide sequence ID" value="NZ_CP031092.1"/>
</dbReference>
<dbReference type="EC" id="1.2.4.1" evidence="3 10"/>
<sequence>MNWIDPNSIDVTPIKHLNEQGILTGETSISDEEKLDIYKWMVKARRFDELAVKFQRQGKIGTYAPLIGQEAAQVGSALALEEKDWIFPSYREAAACFVRGTKPSSFFKYAMGHLHGGILKEEGIFPVQIIIGAQALHAAGSAWADQYKNNDAVSVAYVGDGATSQGDFHEAMNFASVFQLPVIYFVQNNQWAISVPYHKQTSSQSIAQKALAYGMTGVQVDGNDVVAVYETMKQSRSLAREGKPVLIEALTHRMGPHTTSDDPSKYRSKEGDEAWGKKDPISRYRKWLEGQQLWSEKEEQDLNASIQDELKQAFNEAAETTTASLGDALGHVYEKPTDRLREQILEWEGSGESK</sequence>